<dbReference type="AlphaFoldDB" id="A0A6J7ZN60"/>
<evidence type="ECO:0000256" key="1">
    <source>
        <dbReference type="SAM" id="MobiDB-lite"/>
    </source>
</evidence>
<proteinExistence type="predicted"/>
<organism evidence="2 3">
    <name type="scientific">Planktothrix rubescens CCAP 1459/22</name>
    <dbReference type="NCBI Taxonomy" id="329571"/>
    <lineage>
        <taxon>Bacteria</taxon>
        <taxon>Bacillati</taxon>
        <taxon>Cyanobacteriota</taxon>
        <taxon>Cyanophyceae</taxon>
        <taxon>Oscillatoriophycideae</taxon>
        <taxon>Oscillatoriales</taxon>
        <taxon>Microcoleaceae</taxon>
        <taxon>Planktothrix</taxon>
    </lineage>
</organism>
<protein>
    <submittedName>
        <fullName evidence="2">Uncharacterized protein</fullName>
    </submittedName>
</protein>
<dbReference type="EMBL" id="CZCZ02000014">
    <property type="protein sequence ID" value="CAC5343846.1"/>
    <property type="molecule type" value="Genomic_DNA"/>
</dbReference>
<dbReference type="Proteomes" id="UP000196521">
    <property type="component" value="Chromosome"/>
</dbReference>
<feature type="region of interest" description="Disordered" evidence="1">
    <location>
        <begin position="1"/>
        <end position="40"/>
    </location>
</feature>
<reference evidence="2" key="1">
    <citation type="submission" date="2020-05" db="EMBL/GenBank/DDBJ databases">
        <authorList>
            <consortium name="Genoscope - CEA"/>
            <person name="William W."/>
        </authorList>
    </citation>
    <scope>NUCLEOTIDE SEQUENCE [LARGE SCALE GENOMIC DNA]</scope>
    <source>
        <strain evidence="2">PCC 7821</strain>
    </source>
</reference>
<evidence type="ECO:0000313" key="2">
    <source>
        <dbReference type="EMBL" id="CAC5343846.1"/>
    </source>
</evidence>
<comment type="caution">
    <text evidence="2">The sequence shown here is derived from an EMBL/GenBank/DDBJ whole genome shotgun (WGS) entry which is preliminary data.</text>
</comment>
<sequence length="40" mass="4011">MSPQFWKMKQPCRARGARGGGNTGSGKPPVHGGLGGEGTG</sequence>
<gene>
    <name evidence="2" type="ORF">PLAN_40261</name>
</gene>
<name>A0A6J7ZN60_PLARU</name>
<keyword evidence="3" id="KW-1185">Reference proteome</keyword>
<evidence type="ECO:0000313" key="3">
    <source>
        <dbReference type="Proteomes" id="UP000196521"/>
    </source>
</evidence>
<accession>A0A6J7ZN60</accession>
<dbReference type="EMBL" id="LR812490">
    <property type="protein sequence ID" value="CAC5343846.1"/>
    <property type="molecule type" value="Genomic_DNA"/>
</dbReference>